<dbReference type="STRING" id="569365.A0A0D2BSY0"/>
<evidence type="ECO:0000256" key="3">
    <source>
        <dbReference type="ARBA" id="ARBA00022833"/>
    </source>
</evidence>
<evidence type="ECO:0000259" key="6">
    <source>
        <dbReference type="PROSITE" id="PS50053"/>
    </source>
</evidence>
<dbReference type="Pfam" id="PF11976">
    <property type="entry name" value="Rad60-SLD"/>
    <property type="match status" value="1"/>
</dbReference>
<dbReference type="SMART" id="SM00213">
    <property type="entry name" value="UBQ"/>
    <property type="match status" value="1"/>
</dbReference>
<evidence type="ECO:0000313" key="9">
    <source>
        <dbReference type="Proteomes" id="UP000054466"/>
    </source>
</evidence>
<proteinExistence type="predicted"/>
<evidence type="ECO:0000256" key="2">
    <source>
        <dbReference type="ARBA" id="ARBA00022771"/>
    </source>
</evidence>
<keyword evidence="3" id="KW-0862">Zinc</keyword>
<dbReference type="VEuPathDB" id="FungiDB:PV07_12487"/>
<dbReference type="GeneID" id="27351681"/>
<name>A0A0D2BSY0_9EURO</name>
<feature type="region of interest" description="Disordered" evidence="5">
    <location>
        <begin position="1"/>
        <end position="20"/>
    </location>
</feature>
<dbReference type="RefSeq" id="XP_016242384.1">
    <property type="nucleotide sequence ID" value="XM_016400016.1"/>
</dbReference>
<dbReference type="InterPro" id="IPR022617">
    <property type="entry name" value="Rad60/SUMO-like_dom"/>
</dbReference>
<dbReference type="GO" id="GO:0008270">
    <property type="term" value="F:zinc ion binding"/>
    <property type="evidence" value="ECO:0007669"/>
    <property type="project" value="UniProtKB-KW"/>
</dbReference>
<evidence type="ECO:0000256" key="4">
    <source>
        <dbReference type="PROSITE-ProRule" id="PRU00449"/>
    </source>
</evidence>
<dbReference type="HOGENOM" id="CLU_010412_4_1_1"/>
<dbReference type="InterPro" id="IPR035896">
    <property type="entry name" value="AN1-like_Znf"/>
</dbReference>
<feature type="domain" description="Ubiquitin-like" evidence="6">
    <location>
        <begin position="22"/>
        <end position="89"/>
    </location>
</feature>
<dbReference type="InterPro" id="IPR000626">
    <property type="entry name" value="Ubiquitin-like_dom"/>
</dbReference>
<feature type="compositionally biased region" description="Low complexity" evidence="5">
    <location>
        <begin position="84"/>
        <end position="99"/>
    </location>
</feature>
<feature type="compositionally biased region" description="Low complexity" evidence="5">
    <location>
        <begin position="122"/>
        <end position="138"/>
    </location>
</feature>
<dbReference type="OrthoDB" id="428577at2759"/>
<dbReference type="SUPFAM" id="SSF118310">
    <property type="entry name" value="AN1-like Zinc finger"/>
    <property type="match status" value="1"/>
</dbReference>
<dbReference type="AlphaFoldDB" id="A0A0D2BSY0"/>
<organism evidence="8 9">
    <name type="scientific">Cladophialophora immunda</name>
    <dbReference type="NCBI Taxonomy" id="569365"/>
    <lineage>
        <taxon>Eukaryota</taxon>
        <taxon>Fungi</taxon>
        <taxon>Dikarya</taxon>
        <taxon>Ascomycota</taxon>
        <taxon>Pezizomycotina</taxon>
        <taxon>Eurotiomycetes</taxon>
        <taxon>Chaetothyriomycetidae</taxon>
        <taxon>Chaetothyriales</taxon>
        <taxon>Herpotrichiellaceae</taxon>
        <taxon>Cladophialophora</taxon>
    </lineage>
</organism>
<evidence type="ECO:0000256" key="5">
    <source>
        <dbReference type="SAM" id="MobiDB-lite"/>
    </source>
</evidence>
<dbReference type="PROSITE" id="PS51039">
    <property type="entry name" value="ZF_AN1"/>
    <property type="match status" value="1"/>
</dbReference>
<reference evidence="8 9" key="1">
    <citation type="submission" date="2015-01" db="EMBL/GenBank/DDBJ databases">
        <title>The Genome Sequence of Cladophialophora immunda CBS83496.</title>
        <authorList>
            <consortium name="The Broad Institute Genomics Platform"/>
            <person name="Cuomo C."/>
            <person name="de Hoog S."/>
            <person name="Gorbushina A."/>
            <person name="Stielow B."/>
            <person name="Teixiera M."/>
            <person name="Abouelleil A."/>
            <person name="Chapman S.B."/>
            <person name="Priest M."/>
            <person name="Young S.K."/>
            <person name="Wortman J."/>
            <person name="Nusbaum C."/>
            <person name="Birren B."/>
        </authorList>
    </citation>
    <scope>NUCLEOTIDE SEQUENCE [LARGE SCALE GENOMIC DNA]</scope>
    <source>
        <strain evidence="8 9">CBS 83496</strain>
    </source>
</reference>
<protein>
    <recommendedName>
        <fullName evidence="10">AN1-type domain-containing protein</fullName>
    </recommendedName>
</protein>
<feature type="compositionally biased region" description="Polar residues" evidence="5">
    <location>
        <begin position="1"/>
        <end position="14"/>
    </location>
</feature>
<feature type="region of interest" description="Disordered" evidence="5">
    <location>
        <begin position="82"/>
        <end position="154"/>
    </location>
</feature>
<gene>
    <name evidence="8" type="ORF">PV07_12487</name>
</gene>
<dbReference type="InterPro" id="IPR000058">
    <property type="entry name" value="Znf_AN1"/>
</dbReference>
<dbReference type="SUPFAM" id="SSF54236">
    <property type="entry name" value="Ubiquitin-like"/>
    <property type="match status" value="1"/>
</dbReference>
<dbReference type="SMART" id="SM00154">
    <property type="entry name" value="ZnF_AN1"/>
    <property type="match status" value="1"/>
</dbReference>
<keyword evidence="2 4" id="KW-0863">Zinc-finger</keyword>
<dbReference type="Gene3D" id="3.10.20.90">
    <property type="entry name" value="Phosphatidylinositol 3-kinase Catalytic Subunit, Chain A, domain 1"/>
    <property type="match status" value="1"/>
</dbReference>
<keyword evidence="9" id="KW-1185">Reference proteome</keyword>
<sequence>MNRSRSGSATSNTGKELPADNMAIQVQISGEKTIKLNVRPVHTVSNVLEFLSASTNLPADVQLMLDGKSLDPSTTVGELKLQESSTLKLSSPSRSTTPTDASQPQPQPLPTDVNIAQPPPSTSTSTSSTPIPSGAATPTKRKSNKPRCSKDGCKAPAQPIVGDCGFCQKRFCGKHRMLESHNCEGLEDARKADKDRNAAKLEGERTVMLRGL</sequence>
<dbReference type="InterPro" id="IPR029071">
    <property type="entry name" value="Ubiquitin-like_domsf"/>
</dbReference>
<dbReference type="Proteomes" id="UP000054466">
    <property type="component" value="Unassembled WGS sequence"/>
</dbReference>
<evidence type="ECO:0000313" key="8">
    <source>
        <dbReference type="EMBL" id="KIW22168.1"/>
    </source>
</evidence>
<accession>A0A0D2BSY0</accession>
<evidence type="ECO:0000259" key="7">
    <source>
        <dbReference type="PROSITE" id="PS51039"/>
    </source>
</evidence>
<evidence type="ECO:0000256" key="1">
    <source>
        <dbReference type="ARBA" id="ARBA00022723"/>
    </source>
</evidence>
<evidence type="ECO:0008006" key="10">
    <source>
        <dbReference type="Google" id="ProtNLM"/>
    </source>
</evidence>
<dbReference type="PROSITE" id="PS50053">
    <property type="entry name" value="UBIQUITIN_2"/>
    <property type="match status" value="1"/>
</dbReference>
<dbReference type="EMBL" id="KN847048">
    <property type="protein sequence ID" value="KIW22168.1"/>
    <property type="molecule type" value="Genomic_DNA"/>
</dbReference>
<dbReference type="CDD" id="cd17039">
    <property type="entry name" value="Ubl_ubiquitin_like"/>
    <property type="match status" value="1"/>
</dbReference>
<dbReference type="Gene3D" id="4.10.1110.10">
    <property type="entry name" value="AN1-like Zinc finger"/>
    <property type="match status" value="1"/>
</dbReference>
<dbReference type="Pfam" id="PF01428">
    <property type="entry name" value="zf-AN1"/>
    <property type="match status" value="1"/>
</dbReference>
<keyword evidence="1" id="KW-0479">Metal-binding</keyword>
<feature type="domain" description="AN1-type" evidence="7">
    <location>
        <begin position="142"/>
        <end position="191"/>
    </location>
</feature>